<protein>
    <submittedName>
        <fullName evidence="1">Uncharacterized protein</fullName>
    </submittedName>
</protein>
<dbReference type="OrthoDB" id="9810174at2"/>
<dbReference type="RefSeq" id="WP_013028387.1">
    <property type="nucleotide sequence ID" value="NC_013959.1"/>
</dbReference>
<dbReference type="Proteomes" id="UP000001625">
    <property type="component" value="Chromosome"/>
</dbReference>
<proteinExistence type="predicted"/>
<sequence>MQRISTLTKVLNLFGIGKHGFQNGDMATSTPPTDFNADWCNHVQEEIANVIEGAGMALDAGSYAQMREAIKRMIDIQAGNYALDTGVANAYVIALDPPISAYVDGMTVRFRIVNSVTGASTLDAGAGAVGLVNDVGGALANGDGPAETIIAATYVQALNKFMINELVTSQALSQAAADSLYYPRAMADSIFSPPVRQTVLSGNVDTSGYSSFGGATGGTTVTAASTLKATAAFAAANRTGSIVNPQWTGLSTNGTMYLGLTINADGTCTPFATALAPVYQWGGAYSTTNGQRTFNVQEMTMKVGNGATAAQAYDVFVGEVTVAGGVVTALVWYALMGRYDSGWFAIATTTTYSKAANLGVVANAVDGFVSKNANGLPAFKAAWNPDGDGARGHGCLIEQTDRNTVKMKTEYTSVTVNANTNYAADLPTASGYGRLVASRGW</sequence>
<dbReference type="AlphaFoldDB" id="D5CUF3"/>
<keyword evidence="2" id="KW-1185">Reference proteome</keyword>
<organism evidence="1 2">
    <name type="scientific">Sideroxydans lithotrophicus (strain ES-1)</name>
    <dbReference type="NCBI Taxonomy" id="580332"/>
    <lineage>
        <taxon>Bacteria</taxon>
        <taxon>Pseudomonadati</taxon>
        <taxon>Pseudomonadota</taxon>
        <taxon>Betaproteobacteria</taxon>
        <taxon>Nitrosomonadales</taxon>
        <taxon>Gallionellaceae</taxon>
        <taxon>Sideroxydans</taxon>
    </lineage>
</organism>
<dbReference type="eggNOG" id="COG4675">
    <property type="taxonomic scope" value="Bacteria"/>
</dbReference>
<dbReference type="STRING" id="580332.Slit_0246"/>
<evidence type="ECO:0000313" key="2">
    <source>
        <dbReference type="Proteomes" id="UP000001625"/>
    </source>
</evidence>
<name>D5CUF3_SIDLE</name>
<accession>D5CUF3</accession>
<reference evidence="1 2" key="1">
    <citation type="submission" date="2010-03" db="EMBL/GenBank/DDBJ databases">
        <title>Complete sequence of Sideroxydans lithotrophicus ES-1.</title>
        <authorList>
            <consortium name="US DOE Joint Genome Institute"/>
            <person name="Lucas S."/>
            <person name="Copeland A."/>
            <person name="Lapidus A."/>
            <person name="Cheng J.-F."/>
            <person name="Bruce D."/>
            <person name="Goodwin L."/>
            <person name="Pitluck S."/>
            <person name="Munk A.C."/>
            <person name="Detter J.C."/>
            <person name="Han C."/>
            <person name="Tapia R."/>
            <person name="Larimer F."/>
            <person name="Land M."/>
            <person name="Hauser L."/>
            <person name="Kyrpides N."/>
            <person name="Ivanova N."/>
            <person name="Emerson D."/>
            <person name="Woyke T."/>
        </authorList>
    </citation>
    <scope>NUCLEOTIDE SEQUENCE [LARGE SCALE GENOMIC DNA]</scope>
    <source>
        <strain evidence="1 2">ES-1</strain>
    </source>
</reference>
<evidence type="ECO:0000313" key="1">
    <source>
        <dbReference type="EMBL" id="ADE10488.1"/>
    </source>
</evidence>
<dbReference type="HOGENOM" id="CLU_620956_0_0_4"/>
<dbReference type="KEGG" id="slt:Slit_0246"/>
<gene>
    <name evidence="1" type="ordered locus">Slit_0246</name>
</gene>
<dbReference type="EMBL" id="CP001965">
    <property type="protein sequence ID" value="ADE10488.1"/>
    <property type="molecule type" value="Genomic_DNA"/>
</dbReference>